<accession>A0A6B9J4G3</accession>
<organism evidence="1 2">
    <name type="scientific">Rhizobium phage RL2RES</name>
    <dbReference type="NCBI Taxonomy" id="103371"/>
    <lineage>
        <taxon>Viruses</taxon>
        <taxon>Duplodnaviria</taxon>
        <taxon>Heunggongvirae</taxon>
        <taxon>Uroviricota</taxon>
        <taxon>Caudoviricetes</taxon>
        <taxon>Pootjesviridae</taxon>
        <taxon>Innesvirus</taxon>
        <taxon>Innesvirus RL2RES</taxon>
    </lineage>
</organism>
<evidence type="ECO:0000313" key="2">
    <source>
        <dbReference type="Proteomes" id="UP000433502"/>
    </source>
</evidence>
<gene>
    <name evidence="1" type="ORF">RL2RES_162</name>
</gene>
<evidence type="ECO:0000313" key="1">
    <source>
        <dbReference type="EMBL" id="QGZ14338.1"/>
    </source>
</evidence>
<keyword evidence="2" id="KW-1185">Reference proteome</keyword>
<reference evidence="1 2" key="1">
    <citation type="submission" date="2019-10" db="EMBL/GenBank/DDBJ databases">
        <title>Complete genome sequence of bacteriophage vB_RLeM_RL2RES.</title>
        <authorList>
            <person name="Gunathilake D."/>
            <person name="Bhat S."/>
            <person name="Yost C.K."/>
            <person name="Hynes M.F."/>
        </authorList>
    </citation>
    <scope>NUCLEOTIDE SEQUENCE [LARGE SCALE GENOMIC DNA]</scope>
</reference>
<dbReference type="Proteomes" id="UP000433502">
    <property type="component" value="Segment"/>
</dbReference>
<proteinExistence type="predicted"/>
<dbReference type="EMBL" id="MN549361">
    <property type="protein sequence ID" value="QGZ14338.1"/>
    <property type="molecule type" value="Genomic_DNA"/>
</dbReference>
<sequence>MKITEVSIEEAYDFVSALGAAEGMIDEVIAVNLKDQPAWMVKIFEDRKQTLIKLRDMIIEAHNQKL</sequence>
<name>A0A6B9J4G3_9CAUD</name>
<protein>
    <submittedName>
        <fullName evidence="1">Uncharacterized protein</fullName>
    </submittedName>
</protein>